<evidence type="ECO:0000256" key="3">
    <source>
        <dbReference type="ARBA" id="ARBA00023014"/>
    </source>
</evidence>
<dbReference type="OrthoDB" id="9767754at2"/>
<dbReference type="GO" id="GO:0046872">
    <property type="term" value="F:metal ion binding"/>
    <property type="evidence" value="ECO:0007669"/>
    <property type="project" value="UniProtKB-KW"/>
</dbReference>
<dbReference type="Proteomes" id="UP000184196">
    <property type="component" value="Unassembled WGS sequence"/>
</dbReference>
<dbReference type="PROSITE" id="PS51379">
    <property type="entry name" value="4FE4S_FER_2"/>
    <property type="match status" value="1"/>
</dbReference>
<dbReference type="InterPro" id="IPR009051">
    <property type="entry name" value="Helical_ferredxn"/>
</dbReference>
<keyword evidence="6" id="KW-1185">Reference proteome</keyword>
<dbReference type="PANTHER" id="PTHR43255:SF2">
    <property type="entry name" value="HETERODISULFIDE REDUCTASE RELATED PROTEIN"/>
    <property type="match status" value="1"/>
</dbReference>
<keyword evidence="2" id="KW-0408">Iron</keyword>
<keyword evidence="1" id="KW-0479">Metal-binding</keyword>
<proteinExistence type="predicted"/>
<feature type="domain" description="4Fe-4S ferredoxin-type" evidence="4">
    <location>
        <begin position="14"/>
        <end position="43"/>
    </location>
</feature>
<dbReference type="SUPFAM" id="SSF46548">
    <property type="entry name" value="alpha-helical ferredoxin"/>
    <property type="match status" value="1"/>
</dbReference>
<dbReference type="InterPro" id="IPR017900">
    <property type="entry name" value="4Fe4S_Fe_S_CS"/>
</dbReference>
<protein>
    <submittedName>
        <fullName evidence="5">Heterodisulfide reductase subunit C</fullName>
    </submittedName>
</protein>
<evidence type="ECO:0000256" key="2">
    <source>
        <dbReference type="ARBA" id="ARBA00023004"/>
    </source>
</evidence>
<dbReference type="Pfam" id="PF13183">
    <property type="entry name" value="Fer4_8"/>
    <property type="match status" value="1"/>
</dbReference>
<sequence length="100" mass="11495">MPRMDPLFAEEVNSFGRFDARACLNCGVCSAVCPMGIELLPRKLFRYVLLGVKDRVLENVQAVYSCLLCRLCEVNCPAQVRVAENVRFLRYYLNKKVFQI</sequence>
<dbReference type="AlphaFoldDB" id="A0A1M5BRM2"/>
<evidence type="ECO:0000256" key="1">
    <source>
        <dbReference type="ARBA" id="ARBA00022723"/>
    </source>
</evidence>
<dbReference type="PANTHER" id="PTHR43255">
    <property type="entry name" value="IRON-SULFUR-BINDING OXIDOREDUCTASE FADF-RELATED-RELATED"/>
    <property type="match status" value="1"/>
</dbReference>
<dbReference type="GO" id="GO:0005886">
    <property type="term" value="C:plasma membrane"/>
    <property type="evidence" value="ECO:0007669"/>
    <property type="project" value="TreeGrafter"/>
</dbReference>
<dbReference type="RefSeq" id="WP_073166401.1">
    <property type="nucleotide sequence ID" value="NZ_FQUW01000030.1"/>
</dbReference>
<dbReference type="PROSITE" id="PS00198">
    <property type="entry name" value="4FE4S_FER_1"/>
    <property type="match status" value="2"/>
</dbReference>
<dbReference type="GO" id="GO:0051536">
    <property type="term" value="F:iron-sulfur cluster binding"/>
    <property type="evidence" value="ECO:0007669"/>
    <property type="project" value="UniProtKB-KW"/>
</dbReference>
<reference evidence="6" key="1">
    <citation type="submission" date="2016-11" db="EMBL/GenBank/DDBJ databases">
        <authorList>
            <person name="Varghese N."/>
            <person name="Submissions S."/>
        </authorList>
    </citation>
    <scope>NUCLEOTIDE SEQUENCE [LARGE SCALE GENOMIC DNA]</scope>
    <source>
        <strain evidence="6">DSM 11792</strain>
    </source>
</reference>
<dbReference type="InterPro" id="IPR051460">
    <property type="entry name" value="HdrC_iron-sulfur_subunit"/>
</dbReference>
<evidence type="ECO:0000259" key="4">
    <source>
        <dbReference type="PROSITE" id="PS51379"/>
    </source>
</evidence>
<evidence type="ECO:0000313" key="5">
    <source>
        <dbReference type="EMBL" id="SHF44917.1"/>
    </source>
</evidence>
<organism evidence="5 6">
    <name type="scientific">Desulfofundulus australicus DSM 11792</name>
    <dbReference type="NCBI Taxonomy" id="1121425"/>
    <lineage>
        <taxon>Bacteria</taxon>
        <taxon>Bacillati</taxon>
        <taxon>Bacillota</taxon>
        <taxon>Clostridia</taxon>
        <taxon>Eubacteriales</taxon>
        <taxon>Peptococcaceae</taxon>
        <taxon>Desulfofundulus</taxon>
    </lineage>
</organism>
<dbReference type="Gene3D" id="1.10.1060.10">
    <property type="entry name" value="Alpha-helical ferredoxin"/>
    <property type="match status" value="1"/>
</dbReference>
<accession>A0A1M5BRM2</accession>
<dbReference type="EMBL" id="FQUW01000030">
    <property type="protein sequence ID" value="SHF44917.1"/>
    <property type="molecule type" value="Genomic_DNA"/>
</dbReference>
<gene>
    <name evidence="5" type="ORF">SAMN02745218_02292</name>
</gene>
<dbReference type="InterPro" id="IPR017896">
    <property type="entry name" value="4Fe4S_Fe-S-bd"/>
</dbReference>
<evidence type="ECO:0000313" key="6">
    <source>
        <dbReference type="Proteomes" id="UP000184196"/>
    </source>
</evidence>
<keyword evidence="3" id="KW-0411">Iron-sulfur</keyword>
<name>A0A1M5BRM2_9FIRM</name>